<dbReference type="Gramene" id="TraesRN2B0100089000.1">
    <property type="protein sequence ID" value="TraesRN2B0100089000.1"/>
    <property type="gene ID" value="TraesRN2B0100089000"/>
</dbReference>
<feature type="domain" description="Disease resistance protein winged helix" evidence="3">
    <location>
        <begin position="480"/>
        <end position="551"/>
    </location>
</feature>
<accession>A0A3B6C0A1</accession>
<reference evidence="5" key="1">
    <citation type="submission" date="2018-08" db="EMBL/GenBank/DDBJ databases">
        <authorList>
            <person name="Rossello M."/>
        </authorList>
    </citation>
    <scope>NUCLEOTIDE SEQUENCE [LARGE SCALE GENOMIC DNA]</scope>
    <source>
        <strain evidence="5">cv. Chinese Spring</strain>
    </source>
</reference>
<evidence type="ECO:0000313" key="5">
    <source>
        <dbReference type="EnsemblPlants" id="TraesCS2B02G045100.1.cds1"/>
    </source>
</evidence>
<dbReference type="InterPro" id="IPR036388">
    <property type="entry name" value="WH-like_DNA-bd_sf"/>
</dbReference>
<name>A0A3B6C0A1_WHEAT</name>
<dbReference type="Proteomes" id="UP000019116">
    <property type="component" value="Chromosome 2B"/>
</dbReference>
<evidence type="ECO:0000259" key="2">
    <source>
        <dbReference type="Pfam" id="PF00931"/>
    </source>
</evidence>
<dbReference type="Gramene" id="TraesJUL2B03G00836560.1">
    <property type="protein sequence ID" value="TraesJUL2B03G00836560.1.CDS1"/>
    <property type="gene ID" value="TraesJUL2B03G00836560"/>
</dbReference>
<dbReference type="InterPro" id="IPR032675">
    <property type="entry name" value="LRR_dom_sf"/>
</dbReference>
<feature type="domain" description="R13L1/DRL21-like LRR repeat region" evidence="4">
    <location>
        <begin position="744"/>
        <end position="875"/>
    </location>
</feature>
<dbReference type="Gramene" id="TraesCS2B02G045100.1">
    <property type="protein sequence ID" value="TraesCS2B02G045100.1.cds1"/>
    <property type="gene ID" value="TraesCS2B02G045100"/>
</dbReference>
<dbReference type="Gramene" id="TraesCAD_scaffold_006935_01G000500.1">
    <property type="protein sequence ID" value="TraesCAD_scaffold_006935_01G000500.1"/>
    <property type="gene ID" value="TraesCAD_scaffold_006935_01G000500"/>
</dbReference>
<dbReference type="Pfam" id="PF00931">
    <property type="entry name" value="NB-ARC"/>
    <property type="match status" value="1"/>
</dbReference>
<dbReference type="Pfam" id="PF23559">
    <property type="entry name" value="WHD_DRP"/>
    <property type="match status" value="1"/>
</dbReference>
<dbReference type="Gramene" id="TraesJAG2B03G00831380.1">
    <property type="protein sequence ID" value="TraesJAG2B03G00831380.1.CDS1"/>
    <property type="gene ID" value="TraesJAG2B03G00831380"/>
</dbReference>
<feature type="domain" description="NB-ARC" evidence="2">
    <location>
        <begin position="218"/>
        <end position="389"/>
    </location>
</feature>
<dbReference type="Gramene" id="TraesCLE_scaffold_005813_01G000100.1">
    <property type="protein sequence ID" value="TraesCLE_scaffold_005813_01G000100.1"/>
    <property type="gene ID" value="TraesCLE_scaffold_005813_01G000100"/>
</dbReference>
<proteinExistence type="predicted"/>
<dbReference type="EnsemblPlants" id="TraesCS2B02G045100.1">
    <property type="protein sequence ID" value="TraesCS2B02G045100.1.cds1"/>
    <property type="gene ID" value="TraesCS2B02G045100"/>
</dbReference>
<evidence type="ECO:0000313" key="6">
    <source>
        <dbReference type="Proteomes" id="UP000019116"/>
    </source>
</evidence>
<dbReference type="SMR" id="A0A3B6C0A1"/>
<dbReference type="GO" id="GO:0043531">
    <property type="term" value="F:ADP binding"/>
    <property type="evidence" value="ECO:0007669"/>
    <property type="project" value="InterPro"/>
</dbReference>
<dbReference type="OrthoDB" id="694483at2759"/>
<dbReference type="SUPFAM" id="SSF52540">
    <property type="entry name" value="P-loop containing nucleoside triphosphate hydrolases"/>
    <property type="match status" value="1"/>
</dbReference>
<dbReference type="Gene3D" id="1.10.10.10">
    <property type="entry name" value="Winged helix-like DNA-binding domain superfamily/Winged helix DNA-binding domain"/>
    <property type="match status" value="1"/>
</dbReference>
<dbReference type="InterPro" id="IPR044974">
    <property type="entry name" value="Disease_R_plants"/>
</dbReference>
<dbReference type="Gramene" id="TraesCS2B03G0092100.1">
    <property type="protein sequence ID" value="TraesCS2B03G0092100.1.CDS1"/>
    <property type="gene ID" value="TraesCS2B03G0092100"/>
</dbReference>
<keyword evidence="1" id="KW-0611">Plant defense</keyword>
<dbReference type="InterPro" id="IPR056789">
    <property type="entry name" value="LRR_R13L1-DRL21"/>
</dbReference>
<dbReference type="GO" id="GO:0006952">
    <property type="term" value="P:defense response"/>
    <property type="evidence" value="ECO:0007669"/>
    <property type="project" value="UniProtKB-KW"/>
</dbReference>
<dbReference type="InterPro" id="IPR027417">
    <property type="entry name" value="P-loop_NTPase"/>
</dbReference>
<dbReference type="Gene3D" id="3.80.10.10">
    <property type="entry name" value="Ribonuclease Inhibitor"/>
    <property type="match status" value="2"/>
</dbReference>
<dbReference type="Gramene" id="TraesROB_scaffold_064173_01G000200.1">
    <property type="protein sequence ID" value="TraesROB_scaffold_064173_01G000200.1"/>
    <property type="gene ID" value="TraesROB_scaffold_064173_01G000200"/>
</dbReference>
<dbReference type="Gramene" id="TraesARI2B03G00838740.1">
    <property type="protein sequence ID" value="TraesARI2B03G00838740.1.CDS1"/>
    <property type="gene ID" value="TraesARI2B03G00838740"/>
</dbReference>
<dbReference type="AlphaFoldDB" id="A0A3B6C0A1"/>
<dbReference type="Gene3D" id="3.40.50.300">
    <property type="entry name" value="P-loop containing nucleotide triphosphate hydrolases"/>
    <property type="match status" value="1"/>
</dbReference>
<dbReference type="InterPro" id="IPR002182">
    <property type="entry name" value="NB-ARC"/>
</dbReference>
<evidence type="ECO:0000259" key="4">
    <source>
        <dbReference type="Pfam" id="PF25019"/>
    </source>
</evidence>
<dbReference type="Gramene" id="TraesWEE_scaffold_074806_01G000100.1">
    <property type="protein sequence ID" value="TraesWEE_scaffold_074806_01G000100.1"/>
    <property type="gene ID" value="TraesWEE_scaffold_074806_01G000100"/>
</dbReference>
<dbReference type="Gramene" id="TraesNOR2B03G00842280.1">
    <property type="protein sequence ID" value="TraesNOR2B03G00842280.1.CDS1"/>
    <property type="gene ID" value="TraesNOR2B03G00842280"/>
</dbReference>
<dbReference type="PANTHER" id="PTHR23155">
    <property type="entry name" value="DISEASE RESISTANCE PROTEIN RP"/>
    <property type="match status" value="1"/>
</dbReference>
<sequence>MPAGTLLVVGGWVFSPIIKELIGEVRSLLNSKYSSFKHLAKHLRQLVDVLEDMTTTVETVQQQGQRRRADDDVSAGGGTDNWVGRLVDAIHDVRSVLDDFTYDDIVKSNLRDNKVAQVAHSVARAGRRLIGRDKAFNRLKELLDELPLIQQSLRNLVNLKIHAGSSRGRGYSRSVSRRATGPLLPAAPGRELFVGYEREYGRLVSALLDVSDEPSSSSSNKNVVAVIGHSGTGKTTIARRAWHDKSINNKHFDLMVWASVPYMFTQTELLTEIWRSIPGSSCVDEKCAAAEMSFGVLQQAVRWLVGSRRYLLVLDDVCNDESGHGRTEMMMRRTWEDVLAPFRNGGNGSRILMTCRATICAKVLDAGTNIPLNGLGADDLVLVLKKTAFGDAHKETPDIDGVIRSVAEQLRGSPSTAKTIVHMVRNKQRKKDWKKLLEKVGSWYYGAGLAGEASLAGAVDASSYRNLPQHLRSCLGFCSMFPDKWEFEPETLVKMWIAHGIIRGGDGDRSQSMEDVGRECARELQARSMLKTTSKDGSGTCFVIQEQVHSMLQASEFFRLSNDDLNRRRSRCIPPSVRHLSLTGGGCLALAQLKDNPVLKKLRTLLIFDDGHSSSGTNVSAIDNHVLKQLKAVRVLDFAGTRITELPKDVGKLKHLRYLGLPDSVRSLPATVTKLLHLQTLSLGKDCKLDDDHGFPGDGMSNLVNLRHLDMDMKYVAMIRRIGRLERLQGSVEFCADRGKGHGMEELAGIDFLHGTLTVKGLQAVAGKEEAQKAQLANKESLKALKLEWELPKLGARTCSTSTDSQEQVLEGLQPNGRIEELQIQRYLGTSSPSWLGSNLLASLSRLHLINCRKWRALPCLSQLPDLRVLHIKEMYAIDRIDDGLYGAGMLRSLEKLVLDDMPNLVEWSADLTDEKFPRLQDVLILNCPRLAKLPRVPATVKKMRIEKDSSSYYLDMAFSPKSSSFTLDVHGEAVQLLHQDFLHRNQALKVSALSISKYAGETDANLSLSRCEETDRQLGVFLENLRSLEILQISDCGEFRAFPEDAMPPSLKYIEVNGCHPTLAEKLRGSARICSIPRVHIC</sequence>
<dbReference type="Gramene" id="TraesMAC2B03G00829380.1">
    <property type="protein sequence ID" value="TraesMAC2B03G00829380.1.CDS1"/>
    <property type="gene ID" value="TraesMAC2B03G00829380"/>
</dbReference>
<keyword evidence="6" id="KW-1185">Reference proteome</keyword>
<dbReference type="Pfam" id="PF25019">
    <property type="entry name" value="LRR_R13L1-DRL21"/>
    <property type="match status" value="1"/>
</dbReference>
<dbReference type="Gramene" id="TraesSTA2B03G00832010.1">
    <property type="protein sequence ID" value="TraesSTA2B03G00832010.1.CDS1"/>
    <property type="gene ID" value="TraesSTA2B03G00832010"/>
</dbReference>
<dbReference type="PRINTS" id="PR00364">
    <property type="entry name" value="DISEASERSIST"/>
</dbReference>
<dbReference type="Gene3D" id="1.20.5.4130">
    <property type="match status" value="1"/>
</dbReference>
<dbReference type="PANTHER" id="PTHR23155:SF1170">
    <property type="entry name" value="DISEASE RESISTANCE RPP13-LIKE PROTEIN 1-RELATED"/>
    <property type="match status" value="1"/>
</dbReference>
<organism evidence="5">
    <name type="scientific">Triticum aestivum</name>
    <name type="common">Wheat</name>
    <dbReference type="NCBI Taxonomy" id="4565"/>
    <lineage>
        <taxon>Eukaryota</taxon>
        <taxon>Viridiplantae</taxon>
        <taxon>Streptophyta</taxon>
        <taxon>Embryophyta</taxon>
        <taxon>Tracheophyta</taxon>
        <taxon>Spermatophyta</taxon>
        <taxon>Magnoliopsida</taxon>
        <taxon>Liliopsida</taxon>
        <taxon>Poales</taxon>
        <taxon>Poaceae</taxon>
        <taxon>BOP clade</taxon>
        <taxon>Pooideae</taxon>
        <taxon>Triticodae</taxon>
        <taxon>Triticeae</taxon>
        <taxon>Triticinae</taxon>
        <taxon>Triticum</taxon>
    </lineage>
</organism>
<evidence type="ECO:0000256" key="1">
    <source>
        <dbReference type="ARBA" id="ARBA00022821"/>
    </source>
</evidence>
<dbReference type="InterPro" id="IPR058922">
    <property type="entry name" value="WHD_DRP"/>
</dbReference>
<protein>
    <submittedName>
        <fullName evidence="5">Uncharacterized protein</fullName>
    </submittedName>
</protein>
<reference evidence="5" key="2">
    <citation type="submission" date="2018-10" db="UniProtKB">
        <authorList>
            <consortium name="EnsemblPlants"/>
        </authorList>
    </citation>
    <scope>IDENTIFICATION</scope>
</reference>
<evidence type="ECO:0000259" key="3">
    <source>
        <dbReference type="Pfam" id="PF23559"/>
    </source>
</evidence>
<dbReference type="SUPFAM" id="SSF52058">
    <property type="entry name" value="L domain-like"/>
    <property type="match status" value="1"/>
</dbReference>